<organism evidence="1 2">
    <name type="scientific">Sesamum alatum</name>
    <dbReference type="NCBI Taxonomy" id="300844"/>
    <lineage>
        <taxon>Eukaryota</taxon>
        <taxon>Viridiplantae</taxon>
        <taxon>Streptophyta</taxon>
        <taxon>Embryophyta</taxon>
        <taxon>Tracheophyta</taxon>
        <taxon>Spermatophyta</taxon>
        <taxon>Magnoliopsida</taxon>
        <taxon>eudicotyledons</taxon>
        <taxon>Gunneridae</taxon>
        <taxon>Pentapetalae</taxon>
        <taxon>asterids</taxon>
        <taxon>lamiids</taxon>
        <taxon>Lamiales</taxon>
        <taxon>Pedaliaceae</taxon>
        <taxon>Sesamum</taxon>
    </lineage>
</organism>
<reference evidence="1" key="1">
    <citation type="submission" date="2020-06" db="EMBL/GenBank/DDBJ databases">
        <authorList>
            <person name="Li T."/>
            <person name="Hu X."/>
            <person name="Zhang T."/>
            <person name="Song X."/>
            <person name="Zhang H."/>
            <person name="Dai N."/>
            <person name="Sheng W."/>
            <person name="Hou X."/>
            <person name="Wei L."/>
        </authorList>
    </citation>
    <scope>NUCLEOTIDE SEQUENCE</scope>
    <source>
        <strain evidence="1">3651</strain>
        <tissue evidence="1">Leaf</tissue>
    </source>
</reference>
<evidence type="ECO:0000313" key="2">
    <source>
        <dbReference type="Proteomes" id="UP001293254"/>
    </source>
</evidence>
<reference evidence="1" key="2">
    <citation type="journal article" date="2024" name="Plant">
        <title>Genomic evolution and insights into agronomic trait innovations of Sesamum species.</title>
        <authorList>
            <person name="Miao H."/>
            <person name="Wang L."/>
            <person name="Qu L."/>
            <person name="Liu H."/>
            <person name="Sun Y."/>
            <person name="Le M."/>
            <person name="Wang Q."/>
            <person name="Wei S."/>
            <person name="Zheng Y."/>
            <person name="Lin W."/>
            <person name="Duan Y."/>
            <person name="Cao H."/>
            <person name="Xiong S."/>
            <person name="Wang X."/>
            <person name="Wei L."/>
            <person name="Li C."/>
            <person name="Ma Q."/>
            <person name="Ju M."/>
            <person name="Zhao R."/>
            <person name="Li G."/>
            <person name="Mu C."/>
            <person name="Tian Q."/>
            <person name="Mei H."/>
            <person name="Zhang T."/>
            <person name="Gao T."/>
            <person name="Zhang H."/>
        </authorList>
    </citation>
    <scope>NUCLEOTIDE SEQUENCE</scope>
    <source>
        <strain evidence="1">3651</strain>
    </source>
</reference>
<dbReference type="EMBL" id="JACGWO010000009">
    <property type="protein sequence ID" value="KAK4419714.1"/>
    <property type="molecule type" value="Genomic_DNA"/>
</dbReference>
<proteinExistence type="predicted"/>
<accession>A0AAE1XY08</accession>
<comment type="caution">
    <text evidence="1">The sequence shown here is derived from an EMBL/GenBank/DDBJ whole genome shotgun (WGS) entry which is preliminary data.</text>
</comment>
<dbReference type="AlphaFoldDB" id="A0AAE1XY08"/>
<keyword evidence="2" id="KW-1185">Reference proteome</keyword>
<name>A0AAE1XY08_9LAMI</name>
<protein>
    <submittedName>
        <fullName evidence="1">Uncharacterized protein</fullName>
    </submittedName>
</protein>
<gene>
    <name evidence="1" type="ORF">Salat_2384300</name>
</gene>
<dbReference type="Proteomes" id="UP001293254">
    <property type="component" value="Unassembled WGS sequence"/>
</dbReference>
<sequence>MVSSPVTESSRPPEGAKTGLFSVLVVFASGARGDEAVGAEGAGAQLFDSLGAHINARKEDRWVVQDGPAEEATEGRGYTVGEPAERVLDGAAAGGALGVCGLPLASVEEDNRSGGGEREIGGGLLLVVAASTPSPLSAVLIVITTAA</sequence>
<evidence type="ECO:0000313" key="1">
    <source>
        <dbReference type="EMBL" id="KAK4419714.1"/>
    </source>
</evidence>